<gene>
    <name evidence="1" type="ORF">BSTOLATCC_MIC1463</name>
</gene>
<proteinExistence type="predicted"/>
<sequence length="262" mass="30324">MIKNLRGKQQSCTPTESSIFLNLPWEPSAEFLSKPNIQKVVYSERNLKKPKKLFVKRFANKRTSLIVSPQRENQDKFLKPEAKNTLRLYPNSYHNHSKSQVAFQSISPRISSPKPEEIYTDNNVMKLSVFSSEKKRKNWDTKQALPLSRVSPDLTNEKVGYSITKYSRPFYITKIKDEDKEEFLPNVKNENLEKFLNRFDSDFSSYGPPKGRKGLNGWKLTNRLTDNLSPKISKGVYLSRPSSKMSSFLNNRNTPVGFAKYV</sequence>
<keyword evidence="2" id="KW-1185">Reference proteome</keyword>
<evidence type="ECO:0000313" key="1">
    <source>
        <dbReference type="EMBL" id="CAG9310621.1"/>
    </source>
</evidence>
<reference evidence="1" key="1">
    <citation type="submission" date="2021-09" db="EMBL/GenBank/DDBJ databases">
        <authorList>
            <consortium name="AG Swart"/>
            <person name="Singh M."/>
            <person name="Singh A."/>
            <person name="Seah K."/>
            <person name="Emmerich C."/>
        </authorList>
    </citation>
    <scope>NUCLEOTIDE SEQUENCE</scope>
    <source>
        <strain evidence="1">ATCC30299</strain>
    </source>
</reference>
<name>A0AAU9I830_9CILI</name>
<comment type="caution">
    <text evidence="1">The sequence shown here is derived from an EMBL/GenBank/DDBJ whole genome shotgun (WGS) entry which is preliminary data.</text>
</comment>
<dbReference type="AlphaFoldDB" id="A0AAU9I830"/>
<protein>
    <submittedName>
        <fullName evidence="1">Uncharacterized protein</fullName>
    </submittedName>
</protein>
<dbReference type="Proteomes" id="UP001162131">
    <property type="component" value="Unassembled WGS sequence"/>
</dbReference>
<accession>A0AAU9I830</accession>
<dbReference type="EMBL" id="CAJZBQ010000002">
    <property type="protein sequence ID" value="CAG9310621.1"/>
    <property type="molecule type" value="Genomic_DNA"/>
</dbReference>
<evidence type="ECO:0000313" key="2">
    <source>
        <dbReference type="Proteomes" id="UP001162131"/>
    </source>
</evidence>
<organism evidence="1 2">
    <name type="scientific">Blepharisma stoltei</name>
    <dbReference type="NCBI Taxonomy" id="1481888"/>
    <lineage>
        <taxon>Eukaryota</taxon>
        <taxon>Sar</taxon>
        <taxon>Alveolata</taxon>
        <taxon>Ciliophora</taxon>
        <taxon>Postciliodesmatophora</taxon>
        <taxon>Heterotrichea</taxon>
        <taxon>Heterotrichida</taxon>
        <taxon>Blepharismidae</taxon>
        <taxon>Blepharisma</taxon>
    </lineage>
</organism>